<dbReference type="PROSITE" id="PS50026">
    <property type="entry name" value="EGF_3"/>
    <property type="match status" value="1"/>
</dbReference>
<keyword evidence="1" id="KW-0245">EGF-like domain</keyword>
<dbReference type="PROSITE" id="PS00022">
    <property type="entry name" value="EGF_1"/>
    <property type="match status" value="1"/>
</dbReference>
<dbReference type="AlphaFoldDB" id="A0A164ZN23"/>
<name>A0A164ZN23_XYLHT</name>
<dbReference type="InterPro" id="IPR000742">
    <property type="entry name" value="EGF"/>
</dbReference>
<evidence type="ECO:0000256" key="3">
    <source>
        <dbReference type="SAM" id="Phobius"/>
    </source>
</evidence>
<sequence>MMSSAKTRNQGGDSKDDSHCAVLLWPECTACIGKERCQGTQERRESVLNGLISQSSSPTTHCSETNTQSAVFCVPVSESRHGGSKPRVDLRDIGAAVAGPSSQGPYTFRHRTREVKQRSMQNQGGPGTIDSLQTEVPLRERTNSFKCNQTSSIGQNNMLPGSSNSSRRSLPSFYTHRPAVSTIIEESSELIIASSSPSEYSDADISELQYSRQERAGQCQAKARQLMNDGGKTTFQKEAEEEQALIIESSPNSKHRRSLSLSGHINRSSAGVSNHLQQNIHQVALIISIGEEEMPTQRPSMFKDASRNQAGADTRLASLPALIQRATRLAAFLDREPVSSRPTSESEKGSVPGTCSFEKRSNSLSDMLASFPPPCVSTPTERDLYATHWPSSLRGRTFKQPRSSFQIQKDTERGRGKYCGSSPGSLSIVIGVLIIVIAAAIIVPLLFTKLRHEDAVSHSITTMKQCQNSLICQNGGLNWLNSNLCRCLCLDGFSGERCEIADAGFCSTAEIAQDSNIVRNVTFGSSIPQILRDAGDRFGIYLNSSALLQVFSATNLSCAAENALVAFNGKSTRFARSELQYPCNASMPLPPASLVSAHISNHLRHRRARTYTVVSSTLVAPTAVTSNGIILAAPTATTPSTSATPALSTLAINNTVLDFARVSVLFVLQQSMQLNVAVIAQDNIQSFLGDTSVSTNGVVVTGSIMIDFINFQLRLGNGTLFGRGA</sequence>
<gene>
    <name evidence="5" type="ORF">L228DRAFT_50444</name>
</gene>
<reference evidence="5 6" key="1">
    <citation type="journal article" date="2016" name="Fungal Biol.">
        <title>The genome of Xylona heveae provides a window into fungal endophytism.</title>
        <authorList>
            <person name="Gazis R."/>
            <person name="Kuo A."/>
            <person name="Riley R."/>
            <person name="LaButti K."/>
            <person name="Lipzen A."/>
            <person name="Lin J."/>
            <person name="Amirebrahimi M."/>
            <person name="Hesse C.N."/>
            <person name="Spatafora J.W."/>
            <person name="Henrissat B."/>
            <person name="Hainaut M."/>
            <person name="Grigoriev I.V."/>
            <person name="Hibbett D.S."/>
        </authorList>
    </citation>
    <scope>NUCLEOTIDE SEQUENCE [LARGE SCALE GENOMIC DNA]</scope>
    <source>
        <strain evidence="5 6">TC161</strain>
    </source>
</reference>
<dbReference type="CDD" id="cd00054">
    <property type="entry name" value="EGF_CA"/>
    <property type="match status" value="1"/>
</dbReference>
<dbReference type="OrthoDB" id="283575at2759"/>
<dbReference type="PROSITE" id="PS01186">
    <property type="entry name" value="EGF_2"/>
    <property type="match status" value="1"/>
</dbReference>
<feature type="region of interest" description="Disordered" evidence="2">
    <location>
        <begin position="148"/>
        <end position="169"/>
    </location>
</feature>
<evidence type="ECO:0000313" key="6">
    <source>
        <dbReference type="Proteomes" id="UP000076632"/>
    </source>
</evidence>
<evidence type="ECO:0000256" key="2">
    <source>
        <dbReference type="SAM" id="MobiDB-lite"/>
    </source>
</evidence>
<feature type="disulfide bond" evidence="1">
    <location>
        <begin position="489"/>
        <end position="498"/>
    </location>
</feature>
<organism evidence="5 6">
    <name type="scientific">Xylona heveae (strain CBS 132557 / TC161)</name>
    <dbReference type="NCBI Taxonomy" id="1328760"/>
    <lineage>
        <taxon>Eukaryota</taxon>
        <taxon>Fungi</taxon>
        <taxon>Dikarya</taxon>
        <taxon>Ascomycota</taxon>
        <taxon>Pezizomycotina</taxon>
        <taxon>Xylonomycetes</taxon>
        <taxon>Xylonales</taxon>
        <taxon>Xylonaceae</taxon>
        <taxon>Xylona</taxon>
    </lineage>
</organism>
<dbReference type="EMBL" id="KV407467">
    <property type="protein sequence ID" value="KZF19298.1"/>
    <property type="molecule type" value="Genomic_DNA"/>
</dbReference>
<keyword evidence="6" id="KW-1185">Reference proteome</keyword>
<dbReference type="PANTHER" id="PTHR17178:SF0">
    <property type="entry name" value="SERGLYCIN"/>
    <property type="match status" value="1"/>
</dbReference>
<feature type="transmembrane region" description="Helical" evidence="3">
    <location>
        <begin position="426"/>
        <end position="447"/>
    </location>
</feature>
<dbReference type="GeneID" id="28901789"/>
<evidence type="ECO:0000256" key="1">
    <source>
        <dbReference type="PROSITE-ProRule" id="PRU00076"/>
    </source>
</evidence>
<feature type="compositionally biased region" description="Low complexity" evidence="2">
    <location>
        <begin position="159"/>
        <end position="169"/>
    </location>
</feature>
<accession>A0A164ZN23</accession>
<evidence type="ECO:0000313" key="5">
    <source>
        <dbReference type="EMBL" id="KZF19298.1"/>
    </source>
</evidence>
<keyword evidence="3" id="KW-0812">Transmembrane</keyword>
<dbReference type="Proteomes" id="UP000076632">
    <property type="component" value="Unassembled WGS sequence"/>
</dbReference>
<dbReference type="InParanoid" id="A0A164ZN23"/>
<keyword evidence="1" id="KW-1015">Disulfide bond</keyword>
<keyword evidence="3" id="KW-1133">Transmembrane helix</keyword>
<dbReference type="PANTHER" id="PTHR17178">
    <property type="entry name" value="SECRETORY GRANULE PROTEOGLYCAN CORE PROTEIN"/>
    <property type="match status" value="1"/>
</dbReference>
<protein>
    <recommendedName>
        <fullName evidence="4">EGF-like domain-containing protein</fullName>
    </recommendedName>
</protein>
<keyword evidence="3" id="KW-0472">Membrane</keyword>
<dbReference type="Gene3D" id="2.10.25.10">
    <property type="entry name" value="Laminin"/>
    <property type="match status" value="1"/>
</dbReference>
<feature type="compositionally biased region" description="Polar residues" evidence="2">
    <location>
        <begin position="148"/>
        <end position="158"/>
    </location>
</feature>
<comment type="caution">
    <text evidence="1">Lacks conserved residue(s) required for the propagation of feature annotation.</text>
</comment>
<proteinExistence type="predicted"/>
<evidence type="ECO:0000259" key="4">
    <source>
        <dbReference type="PROSITE" id="PS50026"/>
    </source>
</evidence>
<dbReference type="RefSeq" id="XP_018184853.1">
    <property type="nucleotide sequence ID" value="XM_018336652.1"/>
</dbReference>
<dbReference type="STRING" id="1328760.A0A164ZN23"/>
<feature type="domain" description="EGF-like" evidence="4">
    <location>
        <begin position="462"/>
        <end position="499"/>
    </location>
</feature>